<feature type="transmembrane region" description="Helical" evidence="1">
    <location>
        <begin position="352"/>
        <end position="371"/>
    </location>
</feature>
<keyword evidence="1" id="KW-1133">Transmembrane helix</keyword>
<feature type="transmembrane region" description="Helical" evidence="1">
    <location>
        <begin position="251"/>
        <end position="273"/>
    </location>
</feature>
<feature type="transmembrane region" description="Helical" evidence="1">
    <location>
        <begin position="293"/>
        <end position="311"/>
    </location>
</feature>
<evidence type="ECO:0000313" key="2">
    <source>
        <dbReference type="EMBL" id="APH53701.1"/>
    </source>
</evidence>
<feature type="transmembrane region" description="Helical" evidence="1">
    <location>
        <begin position="219"/>
        <end position="245"/>
    </location>
</feature>
<dbReference type="AlphaFoldDB" id="A0AAC9K6A3"/>
<accession>A0AAC9K6A3</accession>
<organism evidence="2 3">
    <name type="scientific">Granulibacter bethesdensis</name>
    <dbReference type="NCBI Taxonomy" id="364410"/>
    <lineage>
        <taxon>Bacteria</taxon>
        <taxon>Pseudomonadati</taxon>
        <taxon>Pseudomonadota</taxon>
        <taxon>Alphaproteobacteria</taxon>
        <taxon>Acetobacterales</taxon>
        <taxon>Acetobacteraceae</taxon>
        <taxon>Granulibacter</taxon>
    </lineage>
</organism>
<feature type="transmembrane region" description="Helical" evidence="1">
    <location>
        <begin position="126"/>
        <end position="147"/>
    </location>
</feature>
<feature type="transmembrane region" description="Helical" evidence="1">
    <location>
        <begin position="47"/>
        <end position="66"/>
    </location>
</feature>
<keyword evidence="1" id="KW-0812">Transmembrane</keyword>
<dbReference type="EMBL" id="CP018191">
    <property type="protein sequence ID" value="APH53701.1"/>
    <property type="molecule type" value="Genomic_DNA"/>
</dbReference>
<sequence>MPPHAAMADPRYCASAKQRSRPCSGGAEIMKHSLPSFPSSGWGRASYTLLWLLGLLSFGLIAERILSLGDHLSRDPNEGWNAFQTRQVFSGQVLYPPLDGLTGNNYPPLSFYIVGWTAKLTGDPIIAGRVLALLSMLTVGGIIVWIIRRLVIRAASPAVHAPWLGGLLFMALNATLLRRYVGLDDPQWMADAVMMAGMALILPKQAGESPSAAASVGSALLLLGGGMIKHNLLAAPLAVGIWLLLHHRHAWRIWCVTTLAGLAGVSALCLMLYGPDMMRDIAGAKRHLSMLRMADKSIVPLLVLLPMAIASRPLLQMRRLDNRLDLILIFVLIALPLGIFQRSGQGVDVNAHIEAAIALCLSVAVAGTVSIPAGNPWRMRVIIAVPLLIVGLVAIPKIISERRHLADDLRAWRSMETRIAIIPGPVACEMPALCFWAGKNFGLDFFLYGQSVAISGDDRLLRKALRDRIFSAIILERSRHSPGPGEIGNPLPSLIEQAYKPLYSSEANWRIMVPASATPDR</sequence>
<feature type="transmembrane region" description="Helical" evidence="1">
    <location>
        <begin position="377"/>
        <end position="395"/>
    </location>
</feature>
<evidence type="ECO:0000313" key="3">
    <source>
        <dbReference type="Proteomes" id="UP000182373"/>
    </source>
</evidence>
<evidence type="ECO:0000256" key="1">
    <source>
        <dbReference type="SAM" id="Phobius"/>
    </source>
</evidence>
<feature type="transmembrane region" description="Helical" evidence="1">
    <location>
        <begin position="159"/>
        <end position="176"/>
    </location>
</feature>
<protein>
    <submittedName>
        <fullName evidence="2">Uncharacterized protein</fullName>
    </submittedName>
</protein>
<keyword evidence="1" id="KW-0472">Membrane</keyword>
<reference evidence="3" key="1">
    <citation type="submission" date="2016-11" db="EMBL/GenBank/DDBJ databases">
        <title>Comparative genomic and phenotypic analysis of Granulibacter bethesdensis clinical isolates from patients with chronic granulomatous disease.</title>
        <authorList>
            <person name="Zarember K.A."/>
            <person name="Porcella S.F."/>
            <person name="Chu J."/>
            <person name="Ding L."/>
            <person name="Dahlstrom E."/>
            <person name="Barbian K."/>
            <person name="Martens C."/>
            <person name="Sykora L."/>
            <person name="Kramer S."/>
            <person name="Pettinato A.M."/>
            <person name="Hong H."/>
            <person name="Wald G."/>
            <person name="Berg L.J."/>
            <person name="Rogge L.S."/>
            <person name="Greenberg D.E."/>
            <person name="Falcone E.L."/>
            <person name="Neves J.F."/>
            <person name="Simoes M.J."/>
            <person name="Casal M."/>
            <person name="Rodriguez-Lopez F.C."/>
            <person name="Zelazny A."/>
            <person name="Gallin J.I."/>
            <person name="Holland S.M."/>
        </authorList>
    </citation>
    <scope>NUCLEOTIDE SEQUENCE [LARGE SCALE GENOMIC DNA]</scope>
    <source>
        <strain evidence="3">NIH9.1</strain>
    </source>
</reference>
<feature type="transmembrane region" description="Helical" evidence="1">
    <location>
        <begin position="323"/>
        <end position="340"/>
    </location>
</feature>
<name>A0AAC9K6A3_9PROT</name>
<proteinExistence type="predicted"/>
<gene>
    <name evidence="2" type="ORF">GbCGDNIH9_0462</name>
</gene>
<dbReference type="Proteomes" id="UP000182373">
    <property type="component" value="Chromosome"/>
</dbReference>